<dbReference type="PRINTS" id="PR00420">
    <property type="entry name" value="RNGMNOXGNASE"/>
</dbReference>
<dbReference type="InterPro" id="IPR036188">
    <property type="entry name" value="FAD/NAD-bd_sf"/>
</dbReference>
<keyword evidence="2" id="KW-0560">Oxidoreductase</keyword>
<keyword evidence="3" id="KW-1185">Reference proteome</keyword>
<dbReference type="Gene3D" id="3.50.50.60">
    <property type="entry name" value="FAD/NAD(P)-binding domain"/>
    <property type="match status" value="1"/>
</dbReference>
<dbReference type="InterPro" id="IPR002938">
    <property type="entry name" value="FAD-bd"/>
</dbReference>
<evidence type="ECO:0000313" key="3">
    <source>
        <dbReference type="Proteomes" id="UP000236047"/>
    </source>
</evidence>
<evidence type="ECO:0000313" key="2">
    <source>
        <dbReference type="EMBL" id="PNE39646.1"/>
    </source>
</evidence>
<dbReference type="PANTHER" id="PTHR46865:SF2">
    <property type="entry name" value="MONOOXYGENASE"/>
    <property type="match status" value="1"/>
</dbReference>
<dbReference type="SUPFAM" id="SSF51905">
    <property type="entry name" value="FAD/NAD(P)-binding domain"/>
    <property type="match status" value="1"/>
</dbReference>
<dbReference type="InterPro" id="IPR051704">
    <property type="entry name" value="FAD_aromatic-hydroxylase"/>
</dbReference>
<dbReference type="GO" id="GO:0071949">
    <property type="term" value="F:FAD binding"/>
    <property type="evidence" value="ECO:0007669"/>
    <property type="project" value="InterPro"/>
</dbReference>
<accession>A0A2N8PF45</accession>
<dbReference type="AlphaFoldDB" id="A0A2N8PF45"/>
<feature type="domain" description="FAD-binding" evidence="1">
    <location>
        <begin position="5"/>
        <end position="316"/>
    </location>
</feature>
<dbReference type="RefSeq" id="WP_102926403.1">
    <property type="nucleotide sequence ID" value="NZ_LJSN01000003.1"/>
</dbReference>
<gene>
    <name evidence="2" type="ORF">AOB60_29305</name>
</gene>
<dbReference type="GO" id="GO:0004497">
    <property type="term" value="F:monooxygenase activity"/>
    <property type="evidence" value="ECO:0007669"/>
    <property type="project" value="UniProtKB-KW"/>
</dbReference>
<proteinExistence type="predicted"/>
<dbReference type="Proteomes" id="UP000236047">
    <property type="component" value="Unassembled WGS sequence"/>
</dbReference>
<protein>
    <submittedName>
        <fullName evidence="2">Monooxygenase</fullName>
    </submittedName>
</protein>
<name>A0A2N8PF45_STRNR</name>
<dbReference type="PANTHER" id="PTHR46865">
    <property type="entry name" value="OXIDOREDUCTASE-RELATED"/>
    <property type="match status" value="1"/>
</dbReference>
<evidence type="ECO:0000259" key="1">
    <source>
        <dbReference type="Pfam" id="PF01494"/>
    </source>
</evidence>
<keyword evidence="2" id="KW-0503">Monooxygenase</keyword>
<reference evidence="3" key="1">
    <citation type="submission" date="2015-09" db="EMBL/GenBank/DDBJ databases">
        <authorList>
            <person name="Graham D.E."/>
            <person name="Mahan K.M."/>
            <person name="Klingeman D.M."/>
            <person name="Fida T."/>
            <person name="Giannone R.J."/>
            <person name="Hettich R.L."/>
            <person name="Parry R.J."/>
            <person name="Spain J.C."/>
        </authorList>
    </citation>
    <scope>NUCLEOTIDE SEQUENCE [LARGE SCALE GENOMIC DNA]</scope>
    <source>
        <strain evidence="3">JCM 4701</strain>
    </source>
</reference>
<dbReference type="Pfam" id="PF01494">
    <property type="entry name" value="FAD_binding_3"/>
    <property type="match status" value="1"/>
</dbReference>
<dbReference type="EMBL" id="LJSN01000003">
    <property type="protein sequence ID" value="PNE39646.1"/>
    <property type="molecule type" value="Genomic_DNA"/>
</dbReference>
<comment type="caution">
    <text evidence="2">The sequence shown here is derived from an EMBL/GenBank/DDBJ whole genome shotgun (WGS) entry which is preliminary data.</text>
</comment>
<organism evidence="2 3">
    <name type="scientific">Streptomyces noursei</name>
    <name type="common">Streptomyces albulus</name>
    <dbReference type="NCBI Taxonomy" id="1971"/>
    <lineage>
        <taxon>Bacteria</taxon>
        <taxon>Bacillati</taxon>
        <taxon>Actinomycetota</taxon>
        <taxon>Actinomycetes</taxon>
        <taxon>Kitasatosporales</taxon>
        <taxon>Streptomycetaceae</taxon>
        <taxon>Streptomyces</taxon>
    </lineage>
</organism>
<dbReference type="Gene3D" id="3.30.9.10">
    <property type="entry name" value="D-Amino Acid Oxidase, subunit A, domain 2"/>
    <property type="match status" value="1"/>
</dbReference>
<sequence length="392" mass="42882">MTNRAVLISGAGIAGPTLAYWLARHGFQPTVVERGQGLRSSGSPVDVRGPAISVAEHMGITPRLRAARTEVTELNFVDDSGCQVGRIPTQARRGDSVELPRFDLATILFEAAREEAEFLFGDSIATLHQDAGGVDVTFEQAPPRRFDLVIGADGLHSRTRQLTFGPEGTYVRHMGVWVATMPVDNLNLDRHKVLLHNSPGRAVALHPCRGKATAAFMYRGPGDASFDHRNTADHKRRLVDAYSGAGWRVPELLQRIRKVDDLYFDSVSQVRLDRWSTRRVALLGDAASCVSLFGDGSTLAMAGASTLAQALAATPADHETAFHRYERDHRHLVAPKQRAVRQATALLIPAGRFGIAARNATTRLWPFASGIRLIHQGLRRRRAASADQEPSK</sequence>